<accession>A0A7G2CN90</accession>
<organism evidence="2 3">
    <name type="scientific">Angomonas deanei</name>
    <dbReference type="NCBI Taxonomy" id="59799"/>
    <lineage>
        <taxon>Eukaryota</taxon>
        <taxon>Discoba</taxon>
        <taxon>Euglenozoa</taxon>
        <taxon>Kinetoplastea</taxon>
        <taxon>Metakinetoplastina</taxon>
        <taxon>Trypanosomatida</taxon>
        <taxon>Trypanosomatidae</taxon>
        <taxon>Strigomonadinae</taxon>
        <taxon>Angomonas</taxon>
    </lineage>
</organism>
<dbReference type="EMBL" id="LR877164">
    <property type="protein sequence ID" value="CAD2221306.1"/>
    <property type="molecule type" value="Genomic_DNA"/>
</dbReference>
<dbReference type="Gene3D" id="6.10.250.600">
    <property type="match status" value="1"/>
</dbReference>
<feature type="domain" description="Adaptive response protein AidB N-terminal" evidence="1">
    <location>
        <begin position="29"/>
        <end position="124"/>
    </location>
</feature>
<evidence type="ECO:0000313" key="2">
    <source>
        <dbReference type="EMBL" id="CAD2221306.1"/>
    </source>
</evidence>
<reference evidence="2 3" key="1">
    <citation type="submission" date="2020-08" db="EMBL/GenBank/DDBJ databases">
        <authorList>
            <person name="Newling K."/>
            <person name="Davey J."/>
            <person name="Forrester S."/>
        </authorList>
    </citation>
    <scope>NUCLEOTIDE SEQUENCE [LARGE SCALE GENOMIC DNA]</scope>
    <source>
        <strain evidence="3">Crithidia deanei Carvalho (ATCC PRA-265)</strain>
    </source>
</reference>
<name>A0A7G2CN90_9TRYP</name>
<dbReference type="VEuPathDB" id="TriTrypDB:ADEAN_000883800"/>
<dbReference type="PANTHER" id="PTHR42707:SF3">
    <property type="entry name" value="ACYL-COA DEHYDROGENASE AIDB-RELATED"/>
    <property type="match status" value="1"/>
</dbReference>
<protein>
    <submittedName>
        <fullName evidence="2">Adaptive response protein AidB N-terminal domain containing protein, putative</fullName>
    </submittedName>
</protein>
<proteinExistence type="predicted"/>
<dbReference type="InterPro" id="IPR041504">
    <property type="entry name" value="AidB_N"/>
</dbReference>
<dbReference type="GO" id="GO:0003995">
    <property type="term" value="F:acyl-CoA dehydrogenase activity"/>
    <property type="evidence" value="ECO:0007669"/>
    <property type="project" value="TreeGrafter"/>
</dbReference>
<keyword evidence="3" id="KW-1185">Reference proteome</keyword>
<dbReference type="InterPro" id="IPR052904">
    <property type="entry name" value="Acyl-CoA_dehydrogenase-like"/>
</dbReference>
<evidence type="ECO:0000259" key="1">
    <source>
        <dbReference type="Pfam" id="PF18158"/>
    </source>
</evidence>
<sequence>MLRRTVSSFNFPTKLPVSPNPIVTHEVLNQVPFLQEYNSYLSLPRLVECVKTYGIEDTYGEQFKKFGADCGSAYWLNEAQLANKTEPQFAPFDKQGRRVDQVQFVESYHRLMQLFLQTGVAAVPADG</sequence>
<evidence type="ECO:0000313" key="3">
    <source>
        <dbReference type="Proteomes" id="UP000515908"/>
    </source>
</evidence>
<dbReference type="Pfam" id="PF18158">
    <property type="entry name" value="AidB_N"/>
    <property type="match status" value="1"/>
</dbReference>
<gene>
    <name evidence="2" type="ORF">ADEAN_000883800</name>
</gene>
<dbReference type="AlphaFoldDB" id="A0A7G2CN90"/>
<dbReference type="PANTHER" id="PTHR42707">
    <property type="entry name" value="ACYL-COA DEHYDROGENASE"/>
    <property type="match status" value="1"/>
</dbReference>
<dbReference type="Proteomes" id="UP000515908">
    <property type="component" value="Chromosome 20"/>
</dbReference>